<keyword evidence="5" id="KW-0201">Cytochrome c-type biogenesis</keyword>
<evidence type="ECO:0000259" key="8">
    <source>
        <dbReference type="Pfam" id="PF03918"/>
    </source>
</evidence>
<comment type="function">
    <text evidence="7">Possible subunit of a heme lyase.</text>
</comment>
<keyword evidence="2 7" id="KW-0349">Heme</keyword>
<evidence type="ECO:0000256" key="1">
    <source>
        <dbReference type="ARBA" id="ARBA00010342"/>
    </source>
</evidence>
<gene>
    <name evidence="9" type="ORF">HZU75_11780</name>
</gene>
<evidence type="ECO:0000313" key="9">
    <source>
        <dbReference type="EMBL" id="QLI83264.1"/>
    </source>
</evidence>
<keyword evidence="3 7" id="KW-0479">Metal-binding</keyword>
<dbReference type="GO" id="GO:0005886">
    <property type="term" value="C:plasma membrane"/>
    <property type="evidence" value="ECO:0007669"/>
    <property type="project" value="TreeGrafter"/>
</dbReference>
<dbReference type="Proteomes" id="UP000510822">
    <property type="component" value="Chromosome"/>
</dbReference>
<dbReference type="CDD" id="cd16378">
    <property type="entry name" value="CcmH_N"/>
    <property type="match status" value="1"/>
</dbReference>
<dbReference type="EMBL" id="CP058952">
    <property type="protein sequence ID" value="QLI83264.1"/>
    <property type="molecule type" value="Genomic_DNA"/>
</dbReference>
<dbReference type="FunFam" id="1.10.8.640:FF:000001">
    <property type="entry name" value="Cytochrome c-type biogenesis protein"/>
    <property type="match status" value="1"/>
</dbReference>
<proteinExistence type="inferred from homology"/>
<keyword evidence="6 7" id="KW-0408">Iron</keyword>
<organism evidence="9 10">
    <name type="scientific">Chitinibacter fontanus</name>
    <dbReference type="NCBI Taxonomy" id="1737446"/>
    <lineage>
        <taxon>Bacteria</taxon>
        <taxon>Pseudomonadati</taxon>
        <taxon>Pseudomonadota</taxon>
        <taxon>Betaproteobacteria</taxon>
        <taxon>Neisseriales</taxon>
        <taxon>Chitinibacteraceae</taxon>
        <taxon>Chitinibacter</taxon>
    </lineage>
</organism>
<dbReference type="Pfam" id="PF03918">
    <property type="entry name" value="CcmH"/>
    <property type="match status" value="1"/>
</dbReference>
<feature type="transmembrane region" description="Helical" evidence="7">
    <location>
        <begin position="98"/>
        <end position="116"/>
    </location>
</feature>
<dbReference type="InterPro" id="IPR051263">
    <property type="entry name" value="C-type_cytochrome_biogenesis"/>
</dbReference>
<dbReference type="Gene3D" id="1.10.8.640">
    <property type="entry name" value="Cytochrome C biogenesis protein"/>
    <property type="match status" value="1"/>
</dbReference>
<dbReference type="InterPro" id="IPR038297">
    <property type="entry name" value="CcmH/CycL/NrfF/Ccl2_sf"/>
</dbReference>
<dbReference type="AlphaFoldDB" id="A0A7D5ZHT6"/>
<evidence type="ECO:0000256" key="2">
    <source>
        <dbReference type="ARBA" id="ARBA00022617"/>
    </source>
</evidence>
<keyword evidence="10" id="KW-1185">Reference proteome</keyword>
<dbReference type="PANTHER" id="PTHR47870">
    <property type="entry name" value="CYTOCHROME C-TYPE BIOGENESIS PROTEIN CCMH"/>
    <property type="match status" value="1"/>
</dbReference>
<keyword evidence="7" id="KW-0812">Transmembrane</keyword>
<keyword evidence="4 7" id="KW-0732">Signal</keyword>
<dbReference type="InterPro" id="IPR005616">
    <property type="entry name" value="CcmH/CycL/Ccl2/NrfF_N"/>
</dbReference>
<keyword evidence="7" id="KW-0472">Membrane</keyword>
<evidence type="ECO:0000313" key="10">
    <source>
        <dbReference type="Proteomes" id="UP000510822"/>
    </source>
</evidence>
<reference evidence="9 10" key="1">
    <citation type="journal article" date="2016" name="Int. J. Syst. Evol. Microbiol.">
        <title>Chitinibacter fontanus sp. nov., isolated from a spring.</title>
        <authorList>
            <person name="Sheu S.Y."/>
            <person name="Li Y.S."/>
            <person name="Young C.C."/>
            <person name="Chen W.M."/>
        </authorList>
    </citation>
    <scope>NUCLEOTIDE SEQUENCE [LARGE SCALE GENOMIC DNA]</scope>
    <source>
        <strain evidence="9 10">STM-7</strain>
    </source>
</reference>
<sequence length="149" mass="16490">MSLHANTAASASAESALSNTLSDEAVEERLMLLSSELRCLVCQNESLASSRAPLAEDLRREVREQIRSGKSNPQIVSYLTDRYGDFVTYRPPWSGKTLLLWLGPLALLILAVGMFMRGILRKTPKAIPIAEPDAAELAQLRREFSENES</sequence>
<feature type="domain" description="CcmH/CycL/Ccl2/NrfF N-terminal" evidence="8">
    <location>
        <begin position="9"/>
        <end position="138"/>
    </location>
</feature>
<dbReference type="KEGG" id="cfon:HZU75_11780"/>
<evidence type="ECO:0000256" key="6">
    <source>
        <dbReference type="ARBA" id="ARBA00023004"/>
    </source>
</evidence>
<dbReference type="PANTHER" id="PTHR47870:SF1">
    <property type="entry name" value="CYTOCHROME C-TYPE BIOGENESIS PROTEIN CCMH"/>
    <property type="match status" value="1"/>
</dbReference>
<evidence type="ECO:0000256" key="4">
    <source>
        <dbReference type="ARBA" id="ARBA00022729"/>
    </source>
</evidence>
<keyword evidence="7" id="KW-1133">Transmembrane helix</keyword>
<accession>A0A7D5ZHT6</accession>
<evidence type="ECO:0000256" key="5">
    <source>
        <dbReference type="ARBA" id="ARBA00022748"/>
    </source>
</evidence>
<evidence type="ECO:0000256" key="7">
    <source>
        <dbReference type="RuleBase" id="RU364112"/>
    </source>
</evidence>
<name>A0A7D5ZHT6_9NEIS</name>
<comment type="similarity">
    <text evidence="1 7">Belongs to the CcmH/CycL/Ccl2/NrfF family.</text>
</comment>
<protein>
    <recommendedName>
        <fullName evidence="7">Cytochrome c-type biogenesis protein</fullName>
    </recommendedName>
</protein>
<evidence type="ECO:0000256" key="3">
    <source>
        <dbReference type="ARBA" id="ARBA00022723"/>
    </source>
</evidence>
<dbReference type="GO" id="GO:0046872">
    <property type="term" value="F:metal ion binding"/>
    <property type="evidence" value="ECO:0007669"/>
    <property type="project" value="UniProtKB-KW"/>
</dbReference>
<dbReference type="GO" id="GO:0017004">
    <property type="term" value="P:cytochrome complex assembly"/>
    <property type="evidence" value="ECO:0007669"/>
    <property type="project" value="UniProtKB-KW"/>
</dbReference>